<keyword evidence="2" id="KW-1185">Reference proteome</keyword>
<name>A0ABV5FWS4_9MICC</name>
<comment type="caution">
    <text evidence="1">The sequence shown here is derived from an EMBL/GenBank/DDBJ whole genome shotgun (WGS) entry which is preliminary data.</text>
</comment>
<gene>
    <name evidence="1" type="ORF">ACFFX0_05750</name>
</gene>
<dbReference type="Proteomes" id="UP001589575">
    <property type="component" value="Unassembled WGS sequence"/>
</dbReference>
<protein>
    <submittedName>
        <fullName evidence="1">Uncharacterized protein</fullName>
    </submittedName>
</protein>
<evidence type="ECO:0000313" key="1">
    <source>
        <dbReference type="EMBL" id="MFB9070723.1"/>
    </source>
</evidence>
<evidence type="ECO:0000313" key="2">
    <source>
        <dbReference type="Proteomes" id="UP001589575"/>
    </source>
</evidence>
<reference evidence="1 2" key="1">
    <citation type="submission" date="2024-09" db="EMBL/GenBank/DDBJ databases">
        <authorList>
            <person name="Sun Q."/>
            <person name="Mori K."/>
        </authorList>
    </citation>
    <scope>NUCLEOTIDE SEQUENCE [LARGE SCALE GENOMIC DNA]</scope>
    <source>
        <strain evidence="1 2">CCM 7609</strain>
    </source>
</reference>
<accession>A0ABV5FWS4</accession>
<proteinExistence type="predicted"/>
<sequence>MVRLAGLRPAGCEAGVRGPSGPARRLNLSALSAPALSLSPIGFSAALYPHGSLSARLALGQ</sequence>
<organism evidence="1 2">
    <name type="scientific">Citricoccus parietis</name>
    <dbReference type="NCBI Taxonomy" id="592307"/>
    <lineage>
        <taxon>Bacteria</taxon>
        <taxon>Bacillati</taxon>
        <taxon>Actinomycetota</taxon>
        <taxon>Actinomycetes</taxon>
        <taxon>Micrococcales</taxon>
        <taxon>Micrococcaceae</taxon>
        <taxon>Citricoccus</taxon>
    </lineage>
</organism>
<dbReference type="EMBL" id="JBHMFI010000001">
    <property type="protein sequence ID" value="MFB9070723.1"/>
    <property type="molecule type" value="Genomic_DNA"/>
</dbReference>